<dbReference type="PRINTS" id="PR00081">
    <property type="entry name" value="GDHRDH"/>
</dbReference>
<dbReference type="InterPro" id="IPR002347">
    <property type="entry name" value="SDR_fam"/>
</dbReference>
<dbReference type="GO" id="GO:0016616">
    <property type="term" value="F:oxidoreductase activity, acting on the CH-OH group of donors, NAD or NADP as acceptor"/>
    <property type="evidence" value="ECO:0007669"/>
    <property type="project" value="TreeGrafter"/>
</dbReference>
<reference evidence="1 2" key="1">
    <citation type="submission" date="2015-11" db="EMBL/GenBank/DDBJ databases">
        <title>Genomic analysis of 38 Legionella species identifies large and diverse effector repertoires.</title>
        <authorList>
            <person name="Burstein D."/>
            <person name="Amaro F."/>
            <person name="Zusman T."/>
            <person name="Lifshitz Z."/>
            <person name="Cohen O."/>
            <person name="Gilbert J.A."/>
            <person name="Pupko T."/>
            <person name="Shuman H.A."/>
            <person name="Segal G."/>
        </authorList>
    </citation>
    <scope>NUCLEOTIDE SEQUENCE [LARGE SCALE GENOMIC DNA]</scope>
    <source>
        <strain evidence="1 2">Oak Ridge-10</strain>
    </source>
</reference>
<organism evidence="1 2">
    <name type="scientific">Legionella oakridgensis</name>
    <dbReference type="NCBI Taxonomy" id="29423"/>
    <lineage>
        <taxon>Bacteria</taxon>
        <taxon>Pseudomonadati</taxon>
        <taxon>Pseudomonadota</taxon>
        <taxon>Gammaproteobacteria</taxon>
        <taxon>Legionellales</taxon>
        <taxon>Legionellaceae</taxon>
        <taxon>Legionella</taxon>
    </lineage>
</organism>
<evidence type="ECO:0000313" key="2">
    <source>
        <dbReference type="Proteomes" id="UP000054858"/>
    </source>
</evidence>
<accession>A0A0W0XHP5</accession>
<dbReference type="Pfam" id="PF00106">
    <property type="entry name" value="adh_short"/>
    <property type="match status" value="1"/>
</dbReference>
<dbReference type="CDD" id="cd05325">
    <property type="entry name" value="carb_red_sniffer_like_SDR_c"/>
    <property type="match status" value="1"/>
</dbReference>
<dbReference type="EMBL" id="LNYP01000004">
    <property type="protein sequence ID" value="KTD44078.1"/>
    <property type="molecule type" value="Genomic_DNA"/>
</dbReference>
<dbReference type="RefSeq" id="WP_025386272.1">
    <property type="nucleotide sequence ID" value="NZ_LCUA01000020.1"/>
</dbReference>
<dbReference type="PANTHER" id="PTHR45458">
    <property type="entry name" value="SHORT-CHAIN DEHYDROGENASE/REDUCTASE SDR"/>
    <property type="match status" value="1"/>
</dbReference>
<dbReference type="PANTHER" id="PTHR45458:SF1">
    <property type="entry name" value="SHORT CHAIN DEHYDROGENASE"/>
    <property type="match status" value="1"/>
</dbReference>
<dbReference type="InterPro" id="IPR052184">
    <property type="entry name" value="SDR_enzymes"/>
</dbReference>
<dbReference type="PATRIC" id="fig|29423.5.peg.225"/>
<dbReference type="Proteomes" id="UP000054858">
    <property type="component" value="Unassembled WGS sequence"/>
</dbReference>
<dbReference type="AlphaFoldDB" id="A0A0W0XHP5"/>
<proteinExistence type="predicted"/>
<dbReference type="SUPFAM" id="SSF51735">
    <property type="entry name" value="NAD(P)-binding Rossmann-fold domains"/>
    <property type="match status" value="1"/>
</dbReference>
<name>A0A0W0XHP5_9GAMM</name>
<gene>
    <name evidence="1" type="ORF">Loak_0220</name>
</gene>
<dbReference type="InterPro" id="IPR036291">
    <property type="entry name" value="NAD(P)-bd_dom_sf"/>
</dbReference>
<evidence type="ECO:0000313" key="1">
    <source>
        <dbReference type="EMBL" id="KTD44078.1"/>
    </source>
</evidence>
<sequence length="231" mass="25640">MKRVLITGSNCGLGLEFVKQLSSQHYHVIATCRHPNNAKELQQWSSHKKNVSIYTLDVTNDQHLATLTRELGDLPIDWVINNAGMFGAQGVTVGHIERDNFLQVFNTNCLSVLKVSDALLPNLRRSNDKLIVCISSRMGSIRDNQQGQSYAYRSSKAALNCAMRSFALDVANEGIQVMLLHPGWVKTDLGGDNAPLDAKTSVTGLLKVIIRHKDNSHAEVLRGYDDSIIDW</sequence>
<dbReference type="Gene3D" id="3.40.50.720">
    <property type="entry name" value="NAD(P)-binding Rossmann-like Domain"/>
    <property type="match status" value="1"/>
</dbReference>
<protein>
    <submittedName>
        <fullName evidence="1">Short chain dehydrogenase/reductase family transporter protein</fullName>
    </submittedName>
</protein>
<comment type="caution">
    <text evidence="1">The sequence shown here is derived from an EMBL/GenBank/DDBJ whole genome shotgun (WGS) entry which is preliminary data.</text>
</comment>